<organism evidence="3 4">
    <name type="scientific">Mesocricetibacter intestinalis</name>
    <dbReference type="NCBI Taxonomy" id="1521930"/>
    <lineage>
        <taxon>Bacteria</taxon>
        <taxon>Pseudomonadati</taxon>
        <taxon>Pseudomonadota</taxon>
        <taxon>Gammaproteobacteria</taxon>
        <taxon>Pasteurellales</taxon>
        <taxon>Pasteurellaceae</taxon>
        <taxon>Mesocricetibacter</taxon>
    </lineage>
</organism>
<feature type="domain" description="EamA" evidence="2">
    <location>
        <begin position="9"/>
        <end position="137"/>
    </location>
</feature>
<dbReference type="SUPFAM" id="SSF103481">
    <property type="entry name" value="Multidrug resistance efflux transporter EmrE"/>
    <property type="match status" value="1"/>
</dbReference>
<dbReference type="Gene3D" id="1.10.3730.20">
    <property type="match status" value="1"/>
</dbReference>
<evidence type="ECO:0000313" key="3">
    <source>
        <dbReference type="EMBL" id="TDQ57454.1"/>
    </source>
</evidence>
<dbReference type="PANTHER" id="PTHR22911:SF102">
    <property type="entry name" value="MEMBRANE PROTEIN"/>
    <property type="match status" value="1"/>
</dbReference>
<feature type="transmembrane region" description="Helical" evidence="1">
    <location>
        <begin position="38"/>
        <end position="57"/>
    </location>
</feature>
<dbReference type="InterPro" id="IPR000620">
    <property type="entry name" value="EamA_dom"/>
</dbReference>
<dbReference type="InterPro" id="IPR037185">
    <property type="entry name" value="EmrE-like"/>
</dbReference>
<name>A0A4R6VAZ0_9PAST</name>
<dbReference type="Pfam" id="PF00892">
    <property type="entry name" value="EamA"/>
    <property type="match status" value="1"/>
</dbReference>
<dbReference type="GO" id="GO:0016020">
    <property type="term" value="C:membrane"/>
    <property type="evidence" value="ECO:0007669"/>
    <property type="project" value="InterPro"/>
</dbReference>
<dbReference type="Proteomes" id="UP000295657">
    <property type="component" value="Unassembled WGS sequence"/>
</dbReference>
<keyword evidence="4" id="KW-1185">Reference proteome</keyword>
<protein>
    <submittedName>
        <fullName evidence="3">EamA-like transporter family protein</fullName>
    </submittedName>
</protein>
<dbReference type="RefSeq" id="WP_133545071.1">
    <property type="nucleotide sequence ID" value="NZ_SNYQ01000005.1"/>
</dbReference>
<accession>A0A4R6VAZ0</accession>
<feature type="transmembrane region" description="Helical" evidence="1">
    <location>
        <begin position="69"/>
        <end position="91"/>
    </location>
</feature>
<dbReference type="AlphaFoldDB" id="A0A4R6VAZ0"/>
<keyword evidence="1" id="KW-0812">Transmembrane</keyword>
<evidence type="ECO:0000259" key="2">
    <source>
        <dbReference type="Pfam" id="PF00892"/>
    </source>
</evidence>
<evidence type="ECO:0000313" key="4">
    <source>
        <dbReference type="Proteomes" id="UP000295657"/>
    </source>
</evidence>
<comment type="caution">
    <text evidence="3">The sequence shown here is derived from an EMBL/GenBank/DDBJ whole genome shotgun (WGS) entry which is preliminary data.</text>
</comment>
<sequence length="145" mass="16181">MHNLSPQRAAFGLIVGCILFGLGGVIVIYLPMGAYAVAFWRLLLASIMFFILAKGFGQRFPRKASARSYALLSGVFLAFDLALWHESIYAIGPGISTLLNSLQIFWLTFIGLFWFRERHSKLQWCGLCLAVIGVILIGHNGQKCW</sequence>
<feature type="transmembrane region" description="Helical" evidence="1">
    <location>
        <begin position="12"/>
        <end position="32"/>
    </location>
</feature>
<reference evidence="3 4" key="1">
    <citation type="submission" date="2019-03" db="EMBL/GenBank/DDBJ databases">
        <title>Genomic Encyclopedia of Type Strains, Phase IV (KMG-IV): sequencing the most valuable type-strain genomes for metagenomic binning, comparative biology and taxonomic classification.</title>
        <authorList>
            <person name="Goeker M."/>
        </authorList>
    </citation>
    <scope>NUCLEOTIDE SEQUENCE [LARGE SCALE GENOMIC DNA]</scope>
    <source>
        <strain evidence="3 4">DSM 28403</strain>
    </source>
</reference>
<feature type="transmembrane region" description="Helical" evidence="1">
    <location>
        <begin position="122"/>
        <end position="139"/>
    </location>
</feature>
<proteinExistence type="predicted"/>
<feature type="transmembrane region" description="Helical" evidence="1">
    <location>
        <begin position="97"/>
        <end position="115"/>
    </location>
</feature>
<dbReference type="OrthoDB" id="5625838at2"/>
<dbReference type="EMBL" id="SNYQ01000005">
    <property type="protein sequence ID" value="TDQ57454.1"/>
    <property type="molecule type" value="Genomic_DNA"/>
</dbReference>
<dbReference type="PANTHER" id="PTHR22911">
    <property type="entry name" value="ACYL-MALONYL CONDENSING ENZYME-RELATED"/>
    <property type="match status" value="1"/>
</dbReference>
<evidence type="ECO:0000256" key="1">
    <source>
        <dbReference type="SAM" id="Phobius"/>
    </source>
</evidence>
<keyword evidence="1" id="KW-0472">Membrane</keyword>
<keyword evidence="1" id="KW-1133">Transmembrane helix</keyword>
<gene>
    <name evidence="3" type="ORF">EDC45_1520</name>
</gene>